<dbReference type="InterPro" id="IPR016181">
    <property type="entry name" value="Acyl_CoA_acyltransferase"/>
</dbReference>
<evidence type="ECO:0000313" key="4">
    <source>
        <dbReference type="EMBL" id="NCU18442.1"/>
    </source>
</evidence>
<name>A0ABX0ABK5_9BACI</name>
<sequence>MEDYVKIRPSKKADFQQLMTIDHLIWNETNTPSSIYYESVEEYGNNHAEGSQFVAEIAGSVAGYIGFRHPTPLETNRHVLELDIGIHPDFQRKGVGKALMNFIESWARTNGIRKITVRVLDTNPTAISFYKKNGFVEQGRLVDEFFINGKYVDDLFLYKKI</sequence>
<evidence type="ECO:0000259" key="3">
    <source>
        <dbReference type="PROSITE" id="PS51186"/>
    </source>
</evidence>
<dbReference type="SUPFAM" id="SSF55729">
    <property type="entry name" value="Acyl-CoA N-acyltransferases (Nat)"/>
    <property type="match status" value="1"/>
</dbReference>
<evidence type="ECO:0000313" key="5">
    <source>
        <dbReference type="Proteomes" id="UP000743899"/>
    </source>
</evidence>
<dbReference type="InterPro" id="IPR050832">
    <property type="entry name" value="Bact_Acetyltransf"/>
</dbReference>
<dbReference type="Pfam" id="PF00583">
    <property type="entry name" value="Acetyltransf_1"/>
    <property type="match status" value="1"/>
</dbReference>
<dbReference type="PANTHER" id="PTHR43877">
    <property type="entry name" value="AMINOALKYLPHOSPHONATE N-ACETYLTRANSFERASE-RELATED-RELATED"/>
    <property type="match status" value="1"/>
</dbReference>
<evidence type="ECO:0000256" key="2">
    <source>
        <dbReference type="ARBA" id="ARBA00023315"/>
    </source>
</evidence>
<dbReference type="EMBL" id="JAACYS010000060">
    <property type="protein sequence ID" value="NCU18442.1"/>
    <property type="molecule type" value="Genomic_DNA"/>
</dbReference>
<feature type="domain" description="N-acetyltransferase" evidence="3">
    <location>
        <begin position="5"/>
        <end position="161"/>
    </location>
</feature>
<dbReference type="PROSITE" id="PS51186">
    <property type="entry name" value="GNAT"/>
    <property type="match status" value="1"/>
</dbReference>
<comment type="caution">
    <text evidence="4">The sequence shown here is derived from an EMBL/GenBank/DDBJ whole genome shotgun (WGS) entry which is preliminary data.</text>
</comment>
<accession>A0ABX0ABK5</accession>
<proteinExistence type="predicted"/>
<reference evidence="4 5" key="1">
    <citation type="submission" date="2020-01" db="EMBL/GenBank/DDBJ databases">
        <title>A novel Bacillus sp. from Pasinler.</title>
        <authorList>
            <person name="Adiguzel A."/>
            <person name="Ay H."/>
            <person name="Baltaci M.O."/>
        </authorList>
    </citation>
    <scope>NUCLEOTIDE SEQUENCE [LARGE SCALE GENOMIC DNA]</scope>
    <source>
        <strain evidence="4 5">P1</strain>
    </source>
</reference>
<dbReference type="PIRSF" id="PIRSF037663">
    <property type="entry name" value="Acetyltransf_GNAT_prd"/>
    <property type="match status" value="1"/>
</dbReference>
<keyword evidence="2" id="KW-0012">Acyltransferase</keyword>
<organism evidence="4 5">
    <name type="scientific">Pallidibacillus pasinlerensis</name>
    <dbReference type="NCBI Taxonomy" id="2703818"/>
    <lineage>
        <taxon>Bacteria</taxon>
        <taxon>Bacillati</taxon>
        <taxon>Bacillota</taxon>
        <taxon>Bacilli</taxon>
        <taxon>Bacillales</taxon>
        <taxon>Bacillaceae</taxon>
        <taxon>Pallidibacillus</taxon>
    </lineage>
</organism>
<gene>
    <name evidence="4" type="ORF">GW534_12030</name>
</gene>
<dbReference type="Proteomes" id="UP000743899">
    <property type="component" value="Unassembled WGS sequence"/>
</dbReference>
<dbReference type="InterPro" id="IPR000182">
    <property type="entry name" value="GNAT_dom"/>
</dbReference>
<keyword evidence="5" id="KW-1185">Reference proteome</keyword>
<dbReference type="CDD" id="cd04301">
    <property type="entry name" value="NAT_SF"/>
    <property type="match status" value="1"/>
</dbReference>
<evidence type="ECO:0000256" key="1">
    <source>
        <dbReference type="ARBA" id="ARBA00022679"/>
    </source>
</evidence>
<keyword evidence="1" id="KW-0808">Transferase</keyword>
<dbReference type="InterPro" id="IPR017255">
    <property type="entry name" value="AcTrfase_GNAT_prd"/>
</dbReference>
<dbReference type="Gene3D" id="3.40.630.30">
    <property type="match status" value="1"/>
</dbReference>
<dbReference type="RefSeq" id="WP_161921269.1">
    <property type="nucleotide sequence ID" value="NZ_JAACYS010000060.1"/>
</dbReference>
<protein>
    <submittedName>
        <fullName evidence="4">GNAT family N-acetyltransferase</fullName>
    </submittedName>
</protein>